<dbReference type="InterPro" id="IPR051321">
    <property type="entry name" value="PHA/PHB_synthase"/>
</dbReference>
<proteinExistence type="predicted"/>
<dbReference type="GO" id="GO:0042619">
    <property type="term" value="P:poly-hydroxybutyrate biosynthetic process"/>
    <property type="evidence" value="ECO:0007669"/>
    <property type="project" value="InterPro"/>
</dbReference>
<keyword evidence="1" id="KW-0808">Transferase</keyword>
<evidence type="ECO:0000259" key="4">
    <source>
        <dbReference type="Pfam" id="PF12551"/>
    </source>
</evidence>
<evidence type="ECO:0000259" key="3">
    <source>
        <dbReference type="Pfam" id="PF07167"/>
    </source>
</evidence>
<dbReference type="EMBL" id="PUGF01000007">
    <property type="protein sequence ID" value="PRC93474.1"/>
    <property type="molecule type" value="Genomic_DNA"/>
</dbReference>
<sequence length="602" mass="67601">MDELILEKSAPITFKSSPIRIPDVQHINTSEPVDSANQLDLITNAWIGRFTGNISPAALINAYNDWLTHLRLSPSKKAELTNKALKKFWRWTTYACDPAQMLPSFNNESQHCITPLPQDKRFIDKAWENWPFNVMTQGFLLNQQWWHNATTNVRGVSQHHEDVVTFTTRQILDMWAPSNFLLTNPVVLKQTMREGGANLLRGAQNAFADWQRSSGAGSDSTSAFKVGENLAVTPGKVIYRNRLIELIQYSPSTESVHAVPVLIVPAWIMKYYILDLSAQNSLVNYLVEQGHTVFMISWKNPDASDRDLSMDDYHNLGVMEAIDTVSRVTGAEQINSVGYCLGGTLLSIAAAAMARDGDTRLASITLFAAQVDFTEPGEMSLFIDESQISFLEAVMWEQGYLDSTQMAGAFQLLRSNDLIWSHRLNQYLLGMKETESDLMAWNADATRMPYRMHTEYLRHLFLHNDLAEGRYRVNSKVVNLTDIHVPIFAVGTTTDHVAPWHSVFKIQRLTEAELTFLLTSGGHNAGVVSPPGHPHRSYQVATRAQGDAVVDADTWQTTLPVHEGSWWPTWEAWLASRSGQSIKPPAINNPICDAPGVYIMQK</sequence>
<evidence type="ECO:0000256" key="2">
    <source>
        <dbReference type="ARBA" id="ARBA00023315"/>
    </source>
</evidence>
<dbReference type="Pfam" id="PF07167">
    <property type="entry name" value="PhaC_N"/>
    <property type="match status" value="1"/>
</dbReference>
<dbReference type="InterPro" id="IPR022211">
    <property type="entry name" value="PHBC_N"/>
</dbReference>
<dbReference type="Proteomes" id="UP000237839">
    <property type="component" value="Unassembled WGS sequence"/>
</dbReference>
<organism evidence="5 6">
    <name type="scientific">Solimicrobium silvestre</name>
    <dbReference type="NCBI Taxonomy" id="2099400"/>
    <lineage>
        <taxon>Bacteria</taxon>
        <taxon>Pseudomonadati</taxon>
        <taxon>Pseudomonadota</taxon>
        <taxon>Betaproteobacteria</taxon>
        <taxon>Burkholderiales</taxon>
        <taxon>Oxalobacteraceae</taxon>
        <taxon>Solimicrobium</taxon>
    </lineage>
</organism>
<feature type="domain" description="Poly-beta-hydroxybutyrate polymerase N-terminal" evidence="4">
    <location>
        <begin position="36"/>
        <end position="76"/>
    </location>
</feature>
<dbReference type="Gene3D" id="3.40.50.1820">
    <property type="entry name" value="alpha/beta hydrolase"/>
    <property type="match status" value="1"/>
</dbReference>
<dbReference type="GO" id="GO:0016746">
    <property type="term" value="F:acyltransferase activity"/>
    <property type="evidence" value="ECO:0007669"/>
    <property type="project" value="UniProtKB-KW"/>
</dbReference>
<protein>
    <submittedName>
        <fullName evidence="5">Poly(3-hydroxyalkanoate) synthetase</fullName>
    </submittedName>
</protein>
<keyword evidence="6" id="KW-1185">Reference proteome</keyword>
<comment type="caution">
    <text evidence="5">The sequence shown here is derived from an EMBL/GenBank/DDBJ whole genome shotgun (WGS) entry which is preliminary data.</text>
</comment>
<dbReference type="InterPro" id="IPR010941">
    <property type="entry name" value="PhaC_N"/>
</dbReference>
<accession>A0A2S9H0G0</accession>
<reference evidence="5 6" key="1">
    <citation type="submission" date="2018-02" db="EMBL/GenBank/DDBJ databases">
        <title>Solimicrobium silvestre gen. nov., sp. nov., isolated from alpine forest soil.</title>
        <authorList>
            <person name="Margesin R."/>
            <person name="Albuquerque L."/>
            <person name="Zhang D.-C."/>
            <person name="Froufe H.J.C."/>
            <person name="Severino R."/>
            <person name="Roxo I."/>
            <person name="Egas C."/>
            <person name="Da Costa M.S."/>
        </authorList>
    </citation>
    <scope>NUCLEOTIDE SEQUENCE [LARGE SCALE GENOMIC DNA]</scope>
    <source>
        <strain evidence="5 6">S20-91</strain>
    </source>
</reference>
<feature type="domain" description="Poly-beta-hydroxybutyrate polymerase N-terminal" evidence="3">
    <location>
        <begin position="118"/>
        <end position="286"/>
    </location>
</feature>
<dbReference type="InterPro" id="IPR029058">
    <property type="entry name" value="AB_hydrolase_fold"/>
</dbReference>
<dbReference type="Pfam" id="PF12551">
    <property type="entry name" value="PHBC_N"/>
    <property type="match status" value="1"/>
</dbReference>
<dbReference type="RefSeq" id="WP_105531520.1">
    <property type="nucleotide sequence ID" value="NZ_PUGF01000007.1"/>
</dbReference>
<evidence type="ECO:0000313" key="6">
    <source>
        <dbReference type="Proteomes" id="UP000237839"/>
    </source>
</evidence>
<evidence type="ECO:0000256" key="1">
    <source>
        <dbReference type="ARBA" id="ARBA00022679"/>
    </source>
</evidence>
<dbReference type="OrthoDB" id="7208816at2"/>
<dbReference type="PANTHER" id="PTHR36837">
    <property type="entry name" value="POLY(3-HYDROXYALKANOATE) POLYMERASE SUBUNIT PHAC"/>
    <property type="match status" value="1"/>
</dbReference>
<keyword evidence="2" id="KW-0012">Acyltransferase</keyword>
<name>A0A2S9H0G0_9BURK</name>
<dbReference type="PANTHER" id="PTHR36837:SF5">
    <property type="entry name" value="POLY-3-HYDROXYBUTYRATE SYNTHASE"/>
    <property type="match status" value="1"/>
</dbReference>
<evidence type="ECO:0000313" key="5">
    <source>
        <dbReference type="EMBL" id="PRC93474.1"/>
    </source>
</evidence>
<dbReference type="SUPFAM" id="SSF53474">
    <property type="entry name" value="alpha/beta-Hydrolases"/>
    <property type="match status" value="1"/>
</dbReference>
<dbReference type="AlphaFoldDB" id="A0A2S9H0G0"/>
<gene>
    <name evidence="5" type="ORF">S2091_1861</name>
</gene>